<evidence type="ECO:0000313" key="1">
    <source>
        <dbReference type="EMBL" id="AGB07261.1"/>
    </source>
</evidence>
<proteinExistence type="predicted"/>
<name>V9M0A7_9CAUD</name>
<dbReference type="EMBL" id="KC131130">
    <property type="protein sequence ID" value="AGB07261.1"/>
    <property type="molecule type" value="Genomic_DNA"/>
</dbReference>
<dbReference type="RefSeq" id="YP_009626123.1">
    <property type="nucleotide sequence ID" value="NC_042136.1"/>
</dbReference>
<sequence>MFFSKLFYPRTVETFAGKLELRLAELARTNKPGYYDNLFSILTEEYKKWVDYRVSGKSDEVRLINVGIPLNNRSREVLFFRLPVPVNTRLDSSTDRTDLAYCRGLNEQALKNDDRRRPTNTSYADTPLSASKMNYTSFFYAHVGFALLRRNGAVQRTVDQARLWDYLTPNFKKVK</sequence>
<dbReference type="KEGG" id="vg:40103023"/>
<dbReference type="GeneID" id="40103023"/>
<accession>V9M0A7</accession>
<protein>
    <submittedName>
        <fullName evidence="1">Uncharacterized protein</fullName>
    </submittedName>
</protein>
<keyword evidence="2" id="KW-1185">Reference proteome</keyword>
<dbReference type="OrthoDB" id="31671at10239"/>
<evidence type="ECO:0000313" key="2">
    <source>
        <dbReference type="Proteomes" id="UP000272155"/>
    </source>
</evidence>
<organism evidence="1 2">
    <name type="scientific">Vibrio phage VP4B</name>
    <dbReference type="NCBI Taxonomy" id="1262540"/>
    <lineage>
        <taxon>Viruses</taxon>
        <taxon>Duplodnaviria</taxon>
        <taxon>Heunggongvirae</taxon>
        <taxon>Uroviricota</taxon>
        <taxon>Caudoviricetes</taxon>
        <taxon>Chimalliviridae</taxon>
        <taxon>Gorgonvirinae</taxon>
        <taxon>Tidunavirus</taxon>
        <taxon>Tidunavirus VP4B</taxon>
    </lineage>
</organism>
<reference evidence="1 2" key="1">
    <citation type="submission" date="2012-11" db="EMBL/GenBank/DDBJ databases">
        <title>Complete genome sequence of a novel phiKZ-like Vibrio phage.</title>
        <authorList>
            <person name="Luo Z."/>
            <person name="Yu Y."/>
        </authorList>
    </citation>
    <scope>NUCLEOTIDE SEQUENCE [LARGE SCALE GENOMIC DNA]</scope>
</reference>
<dbReference type="Proteomes" id="UP000272155">
    <property type="component" value="Segment"/>
</dbReference>